<feature type="region of interest" description="Disordered" evidence="1">
    <location>
        <begin position="133"/>
        <end position="154"/>
    </location>
</feature>
<evidence type="ECO:0000313" key="3">
    <source>
        <dbReference type="EMBL" id="PHH53872.1"/>
    </source>
</evidence>
<dbReference type="InterPro" id="IPR013894">
    <property type="entry name" value="RMI1_OB"/>
</dbReference>
<evidence type="ECO:0000256" key="1">
    <source>
        <dbReference type="SAM" id="MobiDB-lite"/>
    </source>
</evidence>
<dbReference type="InterPro" id="IPR042470">
    <property type="entry name" value="RMI1_N_C_sf"/>
</dbReference>
<dbReference type="Pfam" id="PF08585">
    <property type="entry name" value="RMI1_N_C"/>
    <property type="match status" value="1"/>
</dbReference>
<feature type="domain" description="RecQ mediated genome instability protein 1 OB-fold" evidence="2">
    <location>
        <begin position="86"/>
        <end position="241"/>
    </location>
</feature>
<dbReference type="Gene3D" id="2.40.50.770">
    <property type="entry name" value="RecQ-mediated genome instability protein Rmi1, C-terminal domain"/>
    <property type="match status" value="1"/>
</dbReference>
<dbReference type="EMBL" id="APWK03000035">
    <property type="protein sequence ID" value="PHH53872.1"/>
    <property type="molecule type" value="Genomic_DNA"/>
</dbReference>
<organism evidence="3 4">
    <name type="scientific">Ceratocystis fimbriata CBS 114723</name>
    <dbReference type="NCBI Taxonomy" id="1035309"/>
    <lineage>
        <taxon>Eukaryota</taxon>
        <taxon>Fungi</taxon>
        <taxon>Dikarya</taxon>
        <taxon>Ascomycota</taxon>
        <taxon>Pezizomycotina</taxon>
        <taxon>Sordariomycetes</taxon>
        <taxon>Hypocreomycetidae</taxon>
        <taxon>Microascales</taxon>
        <taxon>Ceratocystidaceae</taxon>
        <taxon>Ceratocystis</taxon>
    </lineage>
</organism>
<sequence length="260" mass="27583">MDAIATQLINALKTSRFPVPTVGWVRSFLSSQQLPATSMTPAQLKPLIEATRTRILASDISATGFLDPAFCSPFPLHTSFSPEVADAKIPKEVFVQLMDIEDLTRSRWDQVEELEAIERGESTKGREIVRISTEGGETTSDDSGNGDGAPSLGGSAAAAAAMKSKGNATHRVVLQDMKGFRVFAVELSRIEALGVGLTTIGAKLLISAGASISRGMILLEPSNCAVLGGGIASWQKKWLNEKKIRLKAAVSGGEIKSTAK</sequence>
<dbReference type="AlphaFoldDB" id="A0A2C5X8L2"/>
<protein>
    <recommendedName>
        <fullName evidence="2">RecQ mediated genome instability protein 1 OB-fold domain-containing protein</fullName>
    </recommendedName>
</protein>
<proteinExistence type="predicted"/>
<evidence type="ECO:0000259" key="2">
    <source>
        <dbReference type="Pfam" id="PF08585"/>
    </source>
</evidence>
<keyword evidence="4" id="KW-1185">Reference proteome</keyword>
<comment type="caution">
    <text evidence="3">The sequence shown here is derived from an EMBL/GenBank/DDBJ whole genome shotgun (WGS) entry which is preliminary data.</text>
</comment>
<accession>A0A2C5X8L2</accession>
<gene>
    <name evidence="3" type="ORF">CFIMG_008095RA00001</name>
</gene>
<reference evidence="3 4" key="1">
    <citation type="journal article" date="2013" name="Fungal Biol.">
        <title>Analysis of microsatellite markers in the genome of the plant pathogen Ceratocystis fimbriata.</title>
        <authorList>
            <person name="Simpson M.C."/>
            <person name="Wilken P.M."/>
            <person name="Coetzee M.P."/>
            <person name="Wingfield M.J."/>
            <person name="Wingfield B.D."/>
        </authorList>
    </citation>
    <scope>NUCLEOTIDE SEQUENCE [LARGE SCALE GENOMIC DNA]</scope>
    <source>
        <strain evidence="3 4">CBS 114723</strain>
    </source>
</reference>
<name>A0A2C5X8L2_9PEZI</name>
<dbReference type="Proteomes" id="UP000222788">
    <property type="component" value="Unassembled WGS sequence"/>
</dbReference>
<dbReference type="OrthoDB" id="341511at2759"/>
<evidence type="ECO:0000313" key="4">
    <source>
        <dbReference type="Proteomes" id="UP000222788"/>
    </source>
</evidence>
<reference evidence="3 4" key="2">
    <citation type="journal article" date="2013" name="IMA Fungus">
        <title>IMA Genome-F 1: Ceratocystis fimbriata: Draft nuclear genome sequence for the plant pathogen, Ceratocystis fimbriata.</title>
        <authorList>
            <person name="Wilken P.M."/>
            <person name="Steenkamp E.T."/>
            <person name="Wingfield M.J."/>
            <person name="de Beer Z.W."/>
            <person name="Wingfield B.D."/>
        </authorList>
    </citation>
    <scope>NUCLEOTIDE SEQUENCE [LARGE SCALE GENOMIC DNA]</scope>
    <source>
        <strain evidence="3 4">CBS 114723</strain>
    </source>
</reference>
<dbReference type="STRING" id="1035309.A0A2C5X8L2"/>